<evidence type="ECO:0008006" key="3">
    <source>
        <dbReference type="Google" id="ProtNLM"/>
    </source>
</evidence>
<organism evidence="1 2">
    <name type="scientific">Clostridium grantii DSM 8605</name>
    <dbReference type="NCBI Taxonomy" id="1121316"/>
    <lineage>
        <taxon>Bacteria</taxon>
        <taxon>Bacillati</taxon>
        <taxon>Bacillota</taxon>
        <taxon>Clostridia</taxon>
        <taxon>Eubacteriales</taxon>
        <taxon>Clostridiaceae</taxon>
        <taxon>Clostridium</taxon>
    </lineage>
</organism>
<dbReference type="STRING" id="1121316.SAMN02745207_04314"/>
<evidence type="ECO:0000313" key="2">
    <source>
        <dbReference type="Proteomes" id="UP000184447"/>
    </source>
</evidence>
<accession>A0A1M5YAS2</accession>
<dbReference type="SUPFAM" id="SSF53649">
    <property type="entry name" value="Alkaline phosphatase-like"/>
    <property type="match status" value="1"/>
</dbReference>
<dbReference type="InterPro" id="IPR051849">
    <property type="entry name" value="GAG-degrading_sulfatase"/>
</dbReference>
<dbReference type="AlphaFoldDB" id="A0A1M5YAS2"/>
<gene>
    <name evidence="1" type="ORF">SAMN02745207_04314</name>
</gene>
<proteinExistence type="predicted"/>
<keyword evidence="2" id="KW-1185">Reference proteome</keyword>
<dbReference type="InterPro" id="IPR017850">
    <property type="entry name" value="Alkaline_phosphatase_core_sf"/>
</dbReference>
<name>A0A1M5YAS2_9CLOT</name>
<reference evidence="1 2" key="1">
    <citation type="submission" date="2016-11" db="EMBL/GenBank/DDBJ databases">
        <authorList>
            <person name="Jaros S."/>
            <person name="Januszkiewicz K."/>
            <person name="Wedrychowicz H."/>
        </authorList>
    </citation>
    <scope>NUCLEOTIDE SEQUENCE [LARGE SCALE GENOMIC DNA]</scope>
    <source>
        <strain evidence="1 2">DSM 8605</strain>
    </source>
</reference>
<dbReference type="Gene3D" id="3.40.720.10">
    <property type="entry name" value="Alkaline Phosphatase, subunit A"/>
    <property type="match status" value="1"/>
</dbReference>
<feature type="non-terminal residue" evidence="1">
    <location>
        <position position="1"/>
    </location>
</feature>
<dbReference type="EMBL" id="FQXM01000084">
    <property type="protein sequence ID" value="SHI09135.1"/>
    <property type="molecule type" value="Genomic_DNA"/>
</dbReference>
<dbReference type="GO" id="GO:0015024">
    <property type="term" value="F:glucuronate-2-sulfatase activity"/>
    <property type="evidence" value="ECO:0007669"/>
    <property type="project" value="TreeGrafter"/>
</dbReference>
<evidence type="ECO:0000313" key="1">
    <source>
        <dbReference type="EMBL" id="SHI09135.1"/>
    </source>
</evidence>
<dbReference type="Proteomes" id="UP000184447">
    <property type="component" value="Unassembled WGS sequence"/>
</dbReference>
<dbReference type="PANTHER" id="PTHR46615">
    <property type="entry name" value="ARYLSULFATASE K"/>
    <property type="match status" value="1"/>
</dbReference>
<protein>
    <recommendedName>
        <fullName evidence="3">Sulfatase</fullName>
    </recommendedName>
</protein>
<dbReference type="PANTHER" id="PTHR46615:SF1">
    <property type="entry name" value="ARYLSULFATASE K"/>
    <property type="match status" value="1"/>
</dbReference>
<dbReference type="GO" id="GO:0004065">
    <property type="term" value="F:arylsulfatase activity"/>
    <property type="evidence" value="ECO:0007669"/>
    <property type="project" value="TreeGrafter"/>
</dbReference>
<sequence length="200" mass="22770">KGPGLPEVLCRIPLVIVGPGIKAKKEKCMDYVSICDIMPTICEILGEDMPEGVQGKSILPILKDMDYPKDQYTSVYIEQGAGGLYFKNEDIDNLTPENKGIAESVTIDELNSVTQSGKMRAVVKDDWKLTFDMMGKGKMYNLIEDKYELNDLYDNKDCEIKKVELLEELLKSSIKASDDLPYSKTERHVIKRDKKRNYYQ</sequence>